<proteinExistence type="predicted"/>
<feature type="transmembrane region" description="Helical" evidence="6">
    <location>
        <begin position="436"/>
        <end position="458"/>
    </location>
</feature>
<comment type="subcellular location">
    <subcellularLocation>
        <location evidence="1">Membrane</location>
        <topology evidence="1">Multi-pass membrane protein</topology>
    </subcellularLocation>
</comment>
<keyword evidence="9" id="KW-1185">Reference proteome</keyword>
<evidence type="ECO:0000256" key="3">
    <source>
        <dbReference type="ARBA" id="ARBA00022692"/>
    </source>
</evidence>
<dbReference type="SUPFAM" id="SSF103473">
    <property type="entry name" value="MFS general substrate transporter"/>
    <property type="match status" value="1"/>
</dbReference>
<protein>
    <recommendedName>
        <fullName evidence="7">Major facilitator superfamily (MFS) profile domain-containing protein</fullName>
    </recommendedName>
</protein>
<feature type="transmembrane region" description="Helical" evidence="6">
    <location>
        <begin position="169"/>
        <end position="195"/>
    </location>
</feature>
<dbReference type="InterPro" id="IPR020846">
    <property type="entry name" value="MFS_dom"/>
</dbReference>
<feature type="transmembrane region" description="Helical" evidence="6">
    <location>
        <begin position="341"/>
        <end position="361"/>
    </location>
</feature>
<keyword evidence="3 6" id="KW-0812">Transmembrane</keyword>
<dbReference type="Gene3D" id="1.20.1250.20">
    <property type="entry name" value="MFS general substrate transporter like domains"/>
    <property type="match status" value="2"/>
</dbReference>
<accession>A0ABR3W8E8</accession>
<feature type="transmembrane region" description="Helical" evidence="6">
    <location>
        <begin position="117"/>
        <end position="145"/>
    </location>
</feature>
<dbReference type="PANTHER" id="PTHR43791">
    <property type="entry name" value="PERMEASE-RELATED"/>
    <property type="match status" value="1"/>
</dbReference>
<feature type="transmembrane region" description="Helical" evidence="6">
    <location>
        <begin position="373"/>
        <end position="393"/>
    </location>
</feature>
<dbReference type="InterPro" id="IPR011701">
    <property type="entry name" value="MFS"/>
</dbReference>
<dbReference type="PROSITE" id="PS50850">
    <property type="entry name" value="MFS"/>
    <property type="match status" value="1"/>
</dbReference>
<dbReference type="Proteomes" id="UP001583177">
    <property type="component" value="Unassembled WGS sequence"/>
</dbReference>
<keyword evidence="5 6" id="KW-0472">Membrane</keyword>
<evidence type="ECO:0000256" key="1">
    <source>
        <dbReference type="ARBA" id="ARBA00004141"/>
    </source>
</evidence>
<feature type="transmembrane region" description="Helical" evidence="6">
    <location>
        <begin position="278"/>
        <end position="298"/>
    </location>
</feature>
<evidence type="ECO:0000313" key="9">
    <source>
        <dbReference type="Proteomes" id="UP001583177"/>
    </source>
</evidence>
<feature type="domain" description="Major facilitator superfamily (MFS) profile" evidence="7">
    <location>
        <begin position="47"/>
        <end position="460"/>
    </location>
</feature>
<dbReference type="Pfam" id="PF07690">
    <property type="entry name" value="MFS_1"/>
    <property type="match status" value="1"/>
</dbReference>
<gene>
    <name evidence="8" type="ORF">Daus18300_010932</name>
</gene>
<feature type="transmembrane region" description="Helical" evidence="6">
    <location>
        <begin position="84"/>
        <end position="105"/>
    </location>
</feature>
<evidence type="ECO:0000256" key="5">
    <source>
        <dbReference type="ARBA" id="ARBA00023136"/>
    </source>
</evidence>
<organism evidence="8 9">
    <name type="scientific">Diaporthe australafricana</name>
    <dbReference type="NCBI Taxonomy" id="127596"/>
    <lineage>
        <taxon>Eukaryota</taxon>
        <taxon>Fungi</taxon>
        <taxon>Dikarya</taxon>
        <taxon>Ascomycota</taxon>
        <taxon>Pezizomycotina</taxon>
        <taxon>Sordariomycetes</taxon>
        <taxon>Sordariomycetidae</taxon>
        <taxon>Diaporthales</taxon>
        <taxon>Diaporthaceae</taxon>
        <taxon>Diaporthe</taxon>
    </lineage>
</organism>
<keyword evidence="2" id="KW-0813">Transport</keyword>
<dbReference type="EMBL" id="JAWRVE010000126">
    <property type="protein sequence ID" value="KAL1855858.1"/>
    <property type="molecule type" value="Genomic_DNA"/>
</dbReference>
<evidence type="ECO:0000313" key="8">
    <source>
        <dbReference type="EMBL" id="KAL1855858.1"/>
    </source>
</evidence>
<name>A0ABR3W8E8_9PEZI</name>
<evidence type="ECO:0000256" key="4">
    <source>
        <dbReference type="ARBA" id="ARBA00022989"/>
    </source>
</evidence>
<dbReference type="InterPro" id="IPR036259">
    <property type="entry name" value="MFS_trans_sf"/>
</dbReference>
<feature type="transmembrane region" description="Helical" evidence="6">
    <location>
        <begin position="405"/>
        <end position="424"/>
    </location>
</feature>
<keyword evidence="4 6" id="KW-1133">Transmembrane helix</keyword>
<evidence type="ECO:0000256" key="2">
    <source>
        <dbReference type="ARBA" id="ARBA00022448"/>
    </source>
</evidence>
<evidence type="ECO:0000259" key="7">
    <source>
        <dbReference type="PROSITE" id="PS50850"/>
    </source>
</evidence>
<feature type="transmembrane region" description="Helical" evidence="6">
    <location>
        <begin position="207"/>
        <end position="227"/>
    </location>
</feature>
<comment type="caution">
    <text evidence="8">The sequence shown here is derived from an EMBL/GenBank/DDBJ whole genome shotgun (WGS) entry which is preliminary data.</text>
</comment>
<evidence type="ECO:0000256" key="6">
    <source>
        <dbReference type="SAM" id="Phobius"/>
    </source>
</evidence>
<dbReference type="PANTHER" id="PTHR43791:SF50">
    <property type="entry name" value="TRANSPORTER, PUTATIVE (AFU_ORTHOLOGUE AFUA_2G00840)-RELATED"/>
    <property type="match status" value="1"/>
</dbReference>
<sequence>MSDVNKLSAAEKATELGLQSNPSSSTLTPTIDEKLQKKLLRKIDLLVLPALACGLLTHAIDRSNIGNAKSDTLERDLHLVGNQFQLLLVLFYIPLTLSSVPFSLLAKTFSPSRVLPLAMFGFGTVAMACAAATSFGGLLACRMVLGVLEAAFLPLPSYYGSLFYTRRELSFRIACFFSAVNVAGAVSGTISFAVFQWRGRALSGWQYLFLIEGAITVAMSAVLFLVLPRSVEASRFFTPEEKRLARARLDEGTLDAGEGLERFRWADARATLLQWESWAFMLMALSFGVALTGAANFLPSMIRRLTKDSVRANLYTIGPHLTAMVCQLGATFLNNRIQQRALLISSFAAVACLAWVLLATLDLSGGRVRAGYFLTYVLMAGTFTPPPLVAEWIASNSPTSTGRALRLGLFATAIPMGGIVSSVAFRAQDAPLYQRGLLTCASFIALLALLAAGMRLHFARLNGRMDRGEVVGTGPERQRPDWRHALQILLEQKIKS</sequence>
<reference evidence="8 9" key="1">
    <citation type="journal article" date="2024" name="IMA Fungus">
        <title>IMA Genome - F19 : A genome assembly and annotation guide to empower mycologists, including annotated draft genome sequences of Ceratocystis pirilliformis, Diaporthe australafricana, Fusarium ophioides, Paecilomyces lecythidis, and Sporothrix stenoceras.</title>
        <authorList>
            <person name="Aylward J."/>
            <person name="Wilson A.M."/>
            <person name="Visagie C.M."/>
            <person name="Spraker J."/>
            <person name="Barnes I."/>
            <person name="Buitendag C."/>
            <person name="Ceriani C."/>
            <person name="Del Mar Angel L."/>
            <person name="du Plessis D."/>
            <person name="Fuchs T."/>
            <person name="Gasser K."/>
            <person name="Kramer D."/>
            <person name="Li W."/>
            <person name="Munsamy K."/>
            <person name="Piso A."/>
            <person name="Price J.L."/>
            <person name="Sonnekus B."/>
            <person name="Thomas C."/>
            <person name="van der Nest A."/>
            <person name="van Dijk A."/>
            <person name="van Heerden A."/>
            <person name="van Vuuren N."/>
            <person name="Yilmaz N."/>
            <person name="Duong T.A."/>
            <person name="van der Merwe N.A."/>
            <person name="Wingfield M.J."/>
            <person name="Wingfield B.D."/>
        </authorList>
    </citation>
    <scope>NUCLEOTIDE SEQUENCE [LARGE SCALE GENOMIC DNA]</scope>
    <source>
        <strain evidence="8 9">CMW 18300</strain>
    </source>
</reference>